<feature type="domain" description="Sulfatase-modifying factor enzyme-like" evidence="2">
    <location>
        <begin position="223"/>
        <end position="452"/>
    </location>
</feature>
<sequence length="457" mass="52480">MKRLYWISLLCVIVSCFILISILHAGASTAKTLTKKCPMCNKLFSEETKFCGDDGTKLIELPVKMVCPECKKEGTPGEKFCKEHGKKLVPLAEIPPTQDADTLKQKKELAKKYYKEGNDYCDAESYDLAIESYKKAEEAFPDFPALHYNMGWLYSKLGNAEQSIRHLQKYIVLAPDASDITEVQSYVVVLKNAVEKRKQVMDAFKNRDEIMKKALIEQKQKYGSVLVPEGEFIMGTNDAREDAYPEHKVYLDAFEIDRYEVTNAQYWEFLEYMKKTNDHSKCFKGEPSGKDHTPRFWDNEYYNVPDYPVVRIDWYDAYAYAAWAGKRLPTEAEWEKAARGLDGRKFPWGNEWDPARCNLSGEPKPVGSVESGKSVYGCYDIAGSVYEWCADWYLDTYYAESPHKNPKGPDNGLRRVIRGGSRFSQPFQVRTNTRKSEQPNLFNLGVGFRCAKDVKEK</sequence>
<feature type="repeat" description="TPR" evidence="1">
    <location>
        <begin position="110"/>
        <end position="143"/>
    </location>
</feature>
<keyword evidence="1" id="KW-0802">TPR repeat</keyword>
<dbReference type="InterPro" id="IPR051043">
    <property type="entry name" value="Sulfatase_Mod_Factor_Kinase"/>
</dbReference>
<accession>A0ABQ0JTS8</accession>
<dbReference type="SUPFAM" id="SSF56436">
    <property type="entry name" value="C-type lectin-like"/>
    <property type="match status" value="1"/>
</dbReference>
<proteinExistence type="predicted"/>
<dbReference type="Pfam" id="PF03781">
    <property type="entry name" value="FGE-sulfatase"/>
    <property type="match status" value="1"/>
</dbReference>
<dbReference type="Gene3D" id="1.25.40.10">
    <property type="entry name" value="Tetratricopeptide repeat domain"/>
    <property type="match status" value="1"/>
</dbReference>
<dbReference type="PANTHER" id="PTHR23150">
    <property type="entry name" value="SULFATASE MODIFYING FACTOR 1, 2"/>
    <property type="match status" value="1"/>
</dbReference>
<dbReference type="Pfam" id="PF13414">
    <property type="entry name" value="TPR_11"/>
    <property type="match status" value="1"/>
</dbReference>
<organism evidence="3 4">
    <name type="scientific">Candidatus Brocadia sinica JPN1</name>
    <dbReference type="NCBI Taxonomy" id="1197129"/>
    <lineage>
        <taxon>Bacteria</taxon>
        <taxon>Pseudomonadati</taxon>
        <taxon>Planctomycetota</taxon>
        <taxon>Candidatus Brocadiia</taxon>
        <taxon>Candidatus Brocadiales</taxon>
        <taxon>Candidatus Brocadiaceae</taxon>
        <taxon>Candidatus Brocadia</taxon>
    </lineage>
</organism>
<dbReference type="RefSeq" id="WP_052562245.1">
    <property type="nucleotide sequence ID" value="NZ_BAFN01000001.1"/>
</dbReference>
<gene>
    <name evidence="3" type="ORF">BROSI_A0620</name>
</gene>
<dbReference type="InterPro" id="IPR042095">
    <property type="entry name" value="SUMF_sf"/>
</dbReference>
<dbReference type="EMBL" id="BAFN01000001">
    <property type="protein sequence ID" value="GAN32110.1"/>
    <property type="molecule type" value="Genomic_DNA"/>
</dbReference>
<dbReference type="InterPro" id="IPR019734">
    <property type="entry name" value="TPR_rpt"/>
</dbReference>
<evidence type="ECO:0000256" key="1">
    <source>
        <dbReference type="PROSITE-ProRule" id="PRU00339"/>
    </source>
</evidence>
<evidence type="ECO:0000259" key="2">
    <source>
        <dbReference type="Pfam" id="PF03781"/>
    </source>
</evidence>
<feature type="repeat" description="TPR" evidence="1">
    <location>
        <begin position="144"/>
        <end position="177"/>
    </location>
</feature>
<name>A0ABQ0JTS8_9BACT</name>
<reference evidence="4" key="1">
    <citation type="journal article" date="2015" name="Genome Announc.">
        <title>Draft Genome Sequence of an Anaerobic Ammonium-Oxidizing Bacterium, "Candidatus Brocadia sinica".</title>
        <authorList>
            <person name="Oshiki M."/>
            <person name="Shinyako-Hata K."/>
            <person name="Satoh H."/>
            <person name="Okabe S."/>
        </authorList>
    </citation>
    <scope>NUCLEOTIDE SEQUENCE [LARGE SCALE GENOMIC DNA]</scope>
    <source>
        <strain evidence="4">JPN1</strain>
    </source>
</reference>
<evidence type="ECO:0000313" key="4">
    <source>
        <dbReference type="Proteomes" id="UP000032309"/>
    </source>
</evidence>
<keyword evidence="4" id="KW-1185">Reference proteome</keyword>
<dbReference type="InterPro" id="IPR005532">
    <property type="entry name" value="SUMF_dom"/>
</dbReference>
<comment type="caution">
    <text evidence="3">The sequence shown here is derived from an EMBL/GenBank/DDBJ whole genome shotgun (WGS) entry which is preliminary data.</text>
</comment>
<dbReference type="SUPFAM" id="SSF48452">
    <property type="entry name" value="TPR-like"/>
    <property type="match status" value="1"/>
</dbReference>
<dbReference type="PROSITE" id="PS50005">
    <property type="entry name" value="TPR"/>
    <property type="match status" value="2"/>
</dbReference>
<dbReference type="Proteomes" id="UP000032309">
    <property type="component" value="Unassembled WGS sequence"/>
</dbReference>
<dbReference type="PANTHER" id="PTHR23150:SF19">
    <property type="entry name" value="FORMYLGLYCINE-GENERATING ENZYME"/>
    <property type="match status" value="1"/>
</dbReference>
<evidence type="ECO:0000313" key="3">
    <source>
        <dbReference type="EMBL" id="GAN32110.1"/>
    </source>
</evidence>
<dbReference type="SMART" id="SM00028">
    <property type="entry name" value="TPR"/>
    <property type="match status" value="2"/>
</dbReference>
<dbReference type="PROSITE" id="PS51257">
    <property type="entry name" value="PROKAR_LIPOPROTEIN"/>
    <property type="match status" value="1"/>
</dbReference>
<dbReference type="InterPro" id="IPR011990">
    <property type="entry name" value="TPR-like_helical_dom_sf"/>
</dbReference>
<protein>
    <recommendedName>
        <fullName evidence="2">Sulfatase-modifying factor enzyme-like domain-containing protein</fullName>
    </recommendedName>
</protein>
<dbReference type="Gene3D" id="3.90.1580.10">
    <property type="entry name" value="paralog of FGE (formylglycine-generating enzyme)"/>
    <property type="match status" value="1"/>
</dbReference>
<dbReference type="InterPro" id="IPR016187">
    <property type="entry name" value="CTDL_fold"/>
</dbReference>